<evidence type="ECO:0000256" key="1">
    <source>
        <dbReference type="SAM" id="MobiDB-lite"/>
    </source>
</evidence>
<sequence length="146" mass="15609">MASRKIMAEDELKDMMNSTALSDILDRGQSSDKEGSDCEVNDVVMEASDDDDDSVVDKPYEPSDTSSGSESDEIVRAHKKRRISTPAKRGANAGDLPLFPIPPYPDSDIDDPDVAGPSGLQPSPTPVSATPAEHAGEKSIFLVSKF</sequence>
<comment type="caution">
    <text evidence="2">The sequence shown here is derived from an EMBL/GenBank/DDBJ whole genome shotgun (WGS) entry which is preliminary data.</text>
</comment>
<feature type="compositionally biased region" description="Basic and acidic residues" evidence="1">
    <location>
        <begin position="24"/>
        <end position="36"/>
    </location>
</feature>
<evidence type="ECO:0000313" key="2">
    <source>
        <dbReference type="EMBL" id="KAK4310190.1"/>
    </source>
</evidence>
<dbReference type="EMBL" id="JAWZYT010001663">
    <property type="protein sequence ID" value="KAK4310190.1"/>
    <property type="molecule type" value="Genomic_DNA"/>
</dbReference>
<dbReference type="Proteomes" id="UP001292094">
    <property type="component" value="Unassembled WGS sequence"/>
</dbReference>
<name>A0AAE1U8K4_9EUCA</name>
<reference evidence="2" key="1">
    <citation type="submission" date="2023-11" db="EMBL/GenBank/DDBJ databases">
        <title>Genome assemblies of two species of porcelain crab, Petrolisthes cinctipes and Petrolisthes manimaculis (Anomura: Porcellanidae).</title>
        <authorList>
            <person name="Angst P."/>
        </authorList>
    </citation>
    <scope>NUCLEOTIDE SEQUENCE</scope>
    <source>
        <strain evidence="2">PB745_02</strain>
        <tissue evidence="2">Gill</tissue>
    </source>
</reference>
<organism evidence="2 3">
    <name type="scientific">Petrolisthes manimaculis</name>
    <dbReference type="NCBI Taxonomy" id="1843537"/>
    <lineage>
        <taxon>Eukaryota</taxon>
        <taxon>Metazoa</taxon>
        <taxon>Ecdysozoa</taxon>
        <taxon>Arthropoda</taxon>
        <taxon>Crustacea</taxon>
        <taxon>Multicrustacea</taxon>
        <taxon>Malacostraca</taxon>
        <taxon>Eumalacostraca</taxon>
        <taxon>Eucarida</taxon>
        <taxon>Decapoda</taxon>
        <taxon>Pleocyemata</taxon>
        <taxon>Anomura</taxon>
        <taxon>Galatheoidea</taxon>
        <taxon>Porcellanidae</taxon>
        <taxon>Petrolisthes</taxon>
    </lineage>
</organism>
<proteinExistence type="predicted"/>
<feature type="region of interest" description="Disordered" evidence="1">
    <location>
        <begin position="44"/>
        <end position="138"/>
    </location>
</feature>
<gene>
    <name evidence="2" type="ORF">Pmani_018223</name>
</gene>
<evidence type="ECO:0000313" key="3">
    <source>
        <dbReference type="Proteomes" id="UP001292094"/>
    </source>
</evidence>
<feature type="region of interest" description="Disordered" evidence="1">
    <location>
        <begin position="20"/>
        <end position="39"/>
    </location>
</feature>
<dbReference type="AlphaFoldDB" id="A0AAE1U8K4"/>
<keyword evidence="3" id="KW-1185">Reference proteome</keyword>
<protein>
    <submittedName>
        <fullName evidence="2">Uncharacterized protein</fullName>
    </submittedName>
</protein>
<accession>A0AAE1U8K4</accession>